<dbReference type="RefSeq" id="WP_343860562.1">
    <property type="nucleotide sequence ID" value="NZ_BAAACX010000008.1"/>
</dbReference>
<accession>A0ABN0YAQ1</accession>
<keyword evidence="2" id="KW-1185">Reference proteome</keyword>
<protein>
    <recommendedName>
        <fullName evidence="3">Phage protein</fullName>
    </recommendedName>
</protein>
<name>A0ABN0YAQ1_9BACL</name>
<dbReference type="EMBL" id="BAAACX010000008">
    <property type="protein sequence ID" value="GAA0389300.1"/>
    <property type="molecule type" value="Genomic_DNA"/>
</dbReference>
<evidence type="ECO:0000313" key="2">
    <source>
        <dbReference type="Proteomes" id="UP001500340"/>
    </source>
</evidence>
<gene>
    <name evidence="1" type="ORF">GCM10008933_20320</name>
</gene>
<comment type="caution">
    <text evidence="1">The sequence shown here is derived from an EMBL/GenBank/DDBJ whole genome shotgun (WGS) entry which is preliminary data.</text>
</comment>
<evidence type="ECO:0008006" key="3">
    <source>
        <dbReference type="Google" id="ProtNLM"/>
    </source>
</evidence>
<dbReference type="Proteomes" id="UP001500340">
    <property type="component" value="Unassembled WGS sequence"/>
</dbReference>
<sequence>MIEVSFSALLDGVMRSLAERFPEIPVHREKSEQKAEGPYFYVEMLKASQEQELNRRYHRACSFQVQFVSGTTTQSPNMRVDDIAEHLYELFRELDIDGARYMGTQMKHEVRDGVLFFDFSFHFLVWLPAGAEPKMQTLKEEESLKNDSKKGS</sequence>
<evidence type="ECO:0000313" key="1">
    <source>
        <dbReference type="EMBL" id="GAA0389300.1"/>
    </source>
</evidence>
<dbReference type="InterPro" id="IPR049254">
    <property type="entry name" value="Phage_tail_terminator"/>
</dbReference>
<proteinExistence type="predicted"/>
<organism evidence="1 2">
    <name type="scientific">Paenibacillus motobuensis</name>
    <dbReference type="NCBI Taxonomy" id="295324"/>
    <lineage>
        <taxon>Bacteria</taxon>
        <taxon>Bacillati</taxon>
        <taxon>Bacillota</taxon>
        <taxon>Bacilli</taxon>
        <taxon>Bacillales</taxon>
        <taxon>Paenibacillaceae</taxon>
        <taxon>Paenibacillus</taxon>
    </lineage>
</organism>
<dbReference type="Pfam" id="PF20765">
    <property type="entry name" value="Phage_tail_terminator_8"/>
    <property type="match status" value="1"/>
</dbReference>
<reference evidence="1 2" key="1">
    <citation type="journal article" date="2019" name="Int. J. Syst. Evol. Microbiol.">
        <title>The Global Catalogue of Microorganisms (GCM) 10K type strain sequencing project: providing services to taxonomists for standard genome sequencing and annotation.</title>
        <authorList>
            <consortium name="The Broad Institute Genomics Platform"/>
            <consortium name="The Broad Institute Genome Sequencing Center for Infectious Disease"/>
            <person name="Wu L."/>
            <person name="Ma J."/>
        </authorList>
    </citation>
    <scope>NUCLEOTIDE SEQUENCE [LARGE SCALE GENOMIC DNA]</scope>
    <source>
        <strain evidence="1 2">JCM 12774</strain>
    </source>
</reference>